<evidence type="ECO:0000313" key="10">
    <source>
        <dbReference type="EMBL" id="HGS05548.1"/>
    </source>
</evidence>
<dbReference type="SMART" id="SM00926">
    <property type="entry name" value="Molybdop_Fe4S4"/>
    <property type="match status" value="1"/>
</dbReference>
<dbReference type="GO" id="GO:0051539">
    <property type="term" value="F:4 iron, 4 sulfur cluster binding"/>
    <property type="evidence" value="ECO:0007669"/>
    <property type="project" value="UniProtKB-KW"/>
</dbReference>
<keyword evidence="6" id="KW-0560">Oxidoreductase</keyword>
<evidence type="ECO:0000256" key="1">
    <source>
        <dbReference type="ARBA" id="ARBA00001966"/>
    </source>
</evidence>
<dbReference type="SUPFAM" id="SSF53706">
    <property type="entry name" value="Formate dehydrogenase/DMSO reductase, domains 1-3"/>
    <property type="match status" value="1"/>
</dbReference>
<dbReference type="AlphaFoldDB" id="A0A7V4LDD0"/>
<evidence type="ECO:0000256" key="2">
    <source>
        <dbReference type="ARBA" id="ARBA00004196"/>
    </source>
</evidence>
<dbReference type="GO" id="GO:0009055">
    <property type="term" value="F:electron transfer activity"/>
    <property type="evidence" value="ECO:0007669"/>
    <property type="project" value="TreeGrafter"/>
</dbReference>
<dbReference type="EMBL" id="DSXI01000434">
    <property type="protein sequence ID" value="HGS05548.1"/>
    <property type="molecule type" value="Genomic_DNA"/>
</dbReference>
<accession>A0A7V4LDD0</accession>
<keyword evidence="4" id="KW-0004">4Fe-4S</keyword>
<evidence type="ECO:0000259" key="9">
    <source>
        <dbReference type="PROSITE" id="PS51669"/>
    </source>
</evidence>
<sequence length="188" mass="20308">MGISRRTFLKGLGGGLTALGLKDVIWTRRGWAAYVPPAKTEGAAKTTSICPFCGVGCGLVAYTKNGKLVAVEGDPEHPINQGSLCSKGQAVLEVVTSPRRLKHVRYRAPGSSRWEDKPLAWAIQQVAQRIKETRDQSFIAKNAQGVPVNRTEALAAIGGSCLNNEECYLITKLSRALGIVYIETQARL</sequence>
<dbReference type="InterPro" id="IPR006963">
    <property type="entry name" value="Mopterin_OxRdtase_4Fe-4S_dom"/>
</dbReference>
<gene>
    <name evidence="10" type="ORF">ENT08_07400</name>
</gene>
<keyword evidence="5" id="KW-0479">Metal-binding</keyword>
<protein>
    <recommendedName>
        <fullName evidence="9">4Fe-4S Mo/W bis-MGD-type domain-containing protein</fullName>
    </recommendedName>
</protein>
<dbReference type="Gene3D" id="3.40.50.740">
    <property type="match status" value="1"/>
</dbReference>
<evidence type="ECO:0000256" key="6">
    <source>
        <dbReference type="ARBA" id="ARBA00023002"/>
    </source>
</evidence>
<dbReference type="PROSITE" id="PS51669">
    <property type="entry name" value="4FE4S_MOW_BIS_MGD"/>
    <property type="match status" value="1"/>
</dbReference>
<comment type="cofactor">
    <cofactor evidence="1">
        <name>[4Fe-4S] cluster</name>
        <dbReference type="ChEBI" id="CHEBI:49883"/>
    </cofactor>
</comment>
<dbReference type="InterPro" id="IPR006311">
    <property type="entry name" value="TAT_signal"/>
</dbReference>
<name>A0A7V4LDD0_9BACT</name>
<organism evidence="10">
    <name type="scientific">Desulfobacca acetoxidans</name>
    <dbReference type="NCBI Taxonomy" id="60893"/>
    <lineage>
        <taxon>Bacteria</taxon>
        <taxon>Pseudomonadati</taxon>
        <taxon>Thermodesulfobacteriota</taxon>
        <taxon>Desulfobaccia</taxon>
        <taxon>Desulfobaccales</taxon>
        <taxon>Desulfobaccaceae</taxon>
        <taxon>Desulfobacca</taxon>
    </lineage>
</organism>
<dbReference type="PANTHER" id="PTHR43598">
    <property type="entry name" value="TUNGSTEN-CONTAINING FORMYLMETHANOFURAN DEHYDROGENASE 2 SUBUNIT B"/>
    <property type="match status" value="1"/>
</dbReference>
<evidence type="ECO:0000256" key="4">
    <source>
        <dbReference type="ARBA" id="ARBA00022485"/>
    </source>
</evidence>
<dbReference type="GO" id="GO:0016491">
    <property type="term" value="F:oxidoreductase activity"/>
    <property type="evidence" value="ECO:0007669"/>
    <property type="project" value="UniProtKB-KW"/>
</dbReference>
<proteinExistence type="inferred from homology"/>
<evidence type="ECO:0000256" key="7">
    <source>
        <dbReference type="ARBA" id="ARBA00023004"/>
    </source>
</evidence>
<reference evidence="10" key="1">
    <citation type="journal article" date="2020" name="mSystems">
        <title>Genome- and Community-Level Interaction Insights into Carbon Utilization and Element Cycling Functions of Hydrothermarchaeota in Hydrothermal Sediment.</title>
        <authorList>
            <person name="Zhou Z."/>
            <person name="Liu Y."/>
            <person name="Xu W."/>
            <person name="Pan J."/>
            <person name="Luo Z.H."/>
            <person name="Li M."/>
        </authorList>
    </citation>
    <scope>NUCLEOTIDE SEQUENCE [LARGE SCALE GENOMIC DNA]</scope>
    <source>
        <strain evidence="10">SpSt-548</strain>
    </source>
</reference>
<dbReference type="InterPro" id="IPR027467">
    <property type="entry name" value="MopterinOxRdtase_cofactor_BS"/>
</dbReference>
<dbReference type="GO" id="GO:0009061">
    <property type="term" value="P:anaerobic respiration"/>
    <property type="evidence" value="ECO:0007669"/>
    <property type="project" value="TreeGrafter"/>
</dbReference>
<dbReference type="PROSITE" id="PS51318">
    <property type="entry name" value="TAT"/>
    <property type="match status" value="1"/>
</dbReference>
<comment type="similarity">
    <text evidence="3">Belongs to the prokaryotic molybdopterin-containing oxidoreductase family.</text>
</comment>
<keyword evidence="7" id="KW-0408">Iron</keyword>
<comment type="subcellular location">
    <subcellularLocation>
        <location evidence="2">Cell envelope</location>
    </subcellularLocation>
</comment>
<evidence type="ECO:0000256" key="8">
    <source>
        <dbReference type="ARBA" id="ARBA00023014"/>
    </source>
</evidence>
<dbReference type="GO" id="GO:0030313">
    <property type="term" value="C:cell envelope"/>
    <property type="evidence" value="ECO:0007669"/>
    <property type="project" value="UniProtKB-SubCell"/>
</dbReference>
<comment type="caution">
    <text evidence="10">The sequence shown here is derived from an EMBL/GenBank/DDBJ whole genome shotgun (WGS) entry which is preliminary data.</text>
</comment>
<dbReference type="Gene3D" id="2.20.25.90">
    <property type="entry name" value="ADC-like domains"/>
    <property type="match status" value="1"/>
</dbReference>
<dbReference type="PROSITE" id="PS00551">
    <property type="entry name" value="MOLYBDOPTERIN_PROK_1"/>
    <property type="match status" value="1"/>
</dbReference>
<feature type="domain" description="4Fe-4S Mo/W bis-MGD-type" evidence="9">
    <location>
        <begin position="43"/>
        <end position="99"/>
    </location>
</feature>
<keyword evidence="8" id="KW-0411">Iron-sulfur</keyword>
<dbReference type="PANTHER" id="PTHR43598:SF1">
    <property type="entry name" value="FORMATE DEHYDROGENASE-O MAJOR SUBUNIT"/>
    <property type="match status" value="1"/>
</dbReference>
<evidence type="ECO:0000256" key="5">
    <source>
        <dbReference type="ARBA" id="ARBA00022723"/>
    </source>
</evidence>
<dbReference type="GO" id="GO:0030151">
    <property type="term" value="F:molybdenum ion binding"/>
    <property type="evidence" value="ECO:0007669"/>
    <property type="project" value="TreeGrafter"/>
</dbReference>
<evidence type="ECO:0000256" key="3">
    <source>
        <dbReference type="ARBA" id="ARBA00010312"/>
    </source>
</evidence>
<dbReference type="Pfam" id="PF04879">
    <property type="entry name" value="Molybdop_Fe4S4"/>
    <property type="match status" value="1"/>
</dbReference>